<evidence type="ECO:0000256" key="7">
    <source>
        <dbReference type="SAM" id="Phobius"/>
    </source>
</evidence>
<dbReference type="GO" id="GO:0015657">
    <property type="term" value="F:branched-chain amino acid:sodium symporter activity"/>
    <property type="evidence" value="ECO:0007669"/>
    <property type="project" value="TreeGrafter"/>
</dbReference>
<organism evidence="8 9">
    <name type="scientific">Scyliorhinus torazame</name>
    <name type="common">Cloudy catshark</name>
    <name type="synonym">Catulus torazame</name>
    <dbReference type="NCBI Taxonomy" id="75743"/>
    <lineage>
        <taxon>Eukaryota</taxon>
        <taxon>Metazoa</taxon>
        <taxon>Chordata</taxon>
        <taxon>Craniata</taxon>
        <taxon>Vertebrata</taxon>
        <taxon>Chondrichthyes</taxon>
        <taxon>Elasmobranchii</taxon>
        <taxon>Galeomorphii</taxon>
        <taxon>Galeoidea</taxon>
        <taxon>Carcharhiniformes</taxon>
        <taxon>Scyliorhinidae</taxon>
        <taxon>Scyliorhinus</taxon>
    </lineage>
</organism>
<evidence type="ECO:0000256" key="2">
    <source>
        <dbReference type="ARBA" id="ARBA00022448"/>
    </source>
</evidence>
<comment type="caution">
    <text evidence="8">The sequence shown here is derived from an EMBL/GenBank/DDBJ whole genome shotgun (WGS) entry which is preliminary data.</text>
</comment>
<feature type="transmembrane region" description="Helical" evidence="7">
    <location>
        <begin position="75"/>
        <end position="94"/>
    </location>
</feature>
<evidence type="ECO:0000256" key="3">
    <source>
        <dbReference type="ARBA" id="ARBA00022692"/>
    </source>
</evidence>
<dbReference type="GO" id="GO:0005886">
    <property type="term" value="C:plasma membrane"/>
    <property type="evidence" value="ECO:0007669"/>
    <property type="project" value="TreeGrafter"/>
</dbReference>
<evidence type="ECO:0000256" key="1">
    <source>
        <dbReference type="ARBA" id="ARBA00004141"/>
    </source>
</evidence>
<keyword evidence="5 7" id="KW-0472">Membrane</keyword>
<keyword evidence="2" id="KW-0813">Transport</keyword>
<sequence length="137" mass="15922">MAGRFLRLVNKMSNSTGSWVAGIYWINLMDHFTAGWGILVAAVIELIVLSWVYGVNRFIEDIEMMIGERSWLFWLWWRGCWSFVSPVLLLKIIAATKSTPDWGPYLIENRGERYDKTRYDKPNENTPQADAPEMEDS</sequence>
<dbReference type="PANTHER" id="PTHR11616">
    <property type="entry name" value="SODIUM/CHLORIDE DEPENDENT TRANSPORTER"/>
    <property type="match status" value="1"/>
</dbReference>
<accession>A0A401PRF0</accession>
<dbReference type="GO" id="GO:0001761">
    <property type="term" value="F:beta-alanine transmembrane transporter activity"/>
    <property type="evidence" value="ECO:0007669"/>
    <property type="project" value="TreeGrafter"/>
</dbReference>
<comment type="subcellular location">
    <subcellularLocation>
        <location evidence="1">Membrane</location>
        <topology evidence="1">Multi-pass membrane protein</topology>
    </subcellularLocation>
</comment>
<name>A0A401PRF0_SCYTO</name>
<keyword evidence="3 7" id="KW-0812">Transmembrane</keyword>
<reference evidence="8 9" key="1">
    <citation type="journal article" date="2018" name="Nat. Ecol. Evol.">
        <title>Shark genomes provide insights into elasmobranch evolution and the origin of vertebrates.</title>
        <authorList>
            <person name="Hara Y"/>
            <person name="Yamaguchi K"/>
            <person name="Onimaru K"/>
            <person name="Kadota M"/>
            <person name="Koyanagi M"/>
            <person name="Keeley SD"/>
            <person name="Tatsumi K"/>
            <person name="Tanaka K"/>
            <person name="Motone F"/>
            <person name="Kageyama Y"/>
            <person name="Nozu R"/>
            <person name="Adachi N"/>
            <person name="Nishimura O"/>
            <person name="Nakagawa R"/>
            <person name="Tanegashima C"/>
            <person name="Kiyatake I"/>
            <person name="Matsumoto R"/>
            <person name="Murakumo K"/>
            <person name="Nishida K"/>
            <person name="Terakita A"/>
            <person name="Kuratani S"/>
            <person name="Sato K"/>
            <person name="Hyodo S Kuraku.S."/>
        </authorList>
    </citation>
    <scope>NUCLEOTIDE SEQUENCE [LARGE SCALE GENOMIC DNA]</scope>
</reference>
<feature type="region of interest" description="Disordered" evidence="6">
    <location>
        <begin position="116"/>
        <end position="137"/>
    </location>
</feature>
<dbReference type="GO" id="GO:0015374">
    <property type="term" value="F:neutral, basic amino acid:sodium:chloride symporter activity"/>
    <property type="evidence" value="ECO:0007669"/>
    <property type="project" value="TreeGrafter"/>
</dbReference>
<dbReference type="SUPFAM" id="SSF161070">
    <property type="entry name" value="SNF-like"/>
    <property type="match status" value="1"/>
</dbReference>
<evidence type="ECO:0000256" key="4">
    <source>
        <dbReference type="ARBA" id="ARBA00022989"/>
    </source>
</evidence>
<dbReference type="InterPro" id="IPR000175">
    <property type="entry name" value="Na/ntran_symport"/>
</dbReference>
<keyword evidence="9" id="KW-1185">Reference proteome</keyword>
<dbReference type="PROSITE" id="PS50267">
    <property type="entry name" value="NA_NEUROTRAN_SYMP_3"/>
    <property type="match status" value="1"/>
</dbReference>
<dbReference type="AlphaFoldDB" id="A0A401PRF0"/>
<dbReference type="OMA" id="IYWINLM"/>
<dbReference type="PANTHER" id="PTHR11616:SF286">
    <property type="entry name" value="SODIUM- AND CHLORIDE-DEPENDENT NEUTRAL AND BASIC AMINO ACID TRANSPORTER B(0+)"/>
    <property type="match status" value="1"/>
</dbReference>
<dbReference type="GO" id="GO:1901235">
    <property type="term" value="F:(R)-carnitine transmembrane transporter activity"/>
    <property type="evidence" value="ECO:0007669"/>
    <property type="project" value="TreeGrafter"/>
</dbReference>
<dbReference type="OrthoDB" id="9950573at2759"/>
<dbReference type="Pfam" id="PF00209">
    <property type="entry name" value="SNF"/>
    <property type="match status" value="1"/>
</dbReference>
<evidence type="ECO:0000313" key="8">
    <source>
        <dbReference type="EMBL" id="GCB75704.1"/>
    </source>
</evidence>
<proteinExistence type="predicted"/>
<feature type="transmembrane region" description="Helical" evidence="7">
    <location>
        <begin position="34"/>
        <end position="54"/>
    </location>
</feature>
<dbReference type="GO" id="GO:0022858">
    <property type="term" value="F:alanine transmembrane transporter activity"/>
    <property type="evidence" value="ECO:0007669"/>
    <property type="project" value="TreeGrafter"/>
</dbReference>
<evidence type="ECO:0000256" key="6">
    <source>
        <dbReference type="SAM" id="MobiDB-lite"/>
    </source>
</evidence>
<keyword evidence="4 7" id="KW-1133">Transmembrane helix</keyword>
<protein>
    <submittedName>
        <fullName evidence="8">Uncharacterized protein</fullName>
    </submittedName>
</protein>
<dbReference type="Proteomes" id="UP000288216">
    <property type="component" value="Unassembled WGS sequence"/>
</dbReference>
<dbReference type="InterPro" id="IPR037272">
    <property type="entry name" value="SNS_sf"/>
</dbReference>
<dbReference type="STRING" id="75743.A0A401PRF0"/>
<gene>
    <name evidence="8" type="ORF">scyTo_0016464</name>
</gene>
<dbReference type="EMBL" id="BFAA01009953">
    <property type="protein sequence ID" value="GCB75704.1"/>
    <property type="molecule type" value="Genomic_DNA"/>
</dbReference>
<evidence type="ECO:0000256" key="5">
    <source>
        <dbReference type="ARBA" id="ARBA00023136"/>
    </source>
</evidence>
<dbReference type="GO" id="GO:0089718">
    <property type="term" value="P:amino acid import across plasma membrane"/>
    <property type="evidence" value="ECO:0007669"/>
    <property type="project" value="TreeGrafter"/>
</dbReference>
<evidence type="ECO:0000313" key="9">
    <source>
        <dbReference type="Proteomes" id="UP000288216"/>
    </source>
</evidence>